<feature type="compositionally biased region" description="Basic and acidic residues" evidence="6">
    <location>
        <begin position="591"/>
        <end position="635"/>
    </location>
</feature>
<feature type="transmembrane region" description="Helical" evidence="7">
    <location>
        <begin position="235"/>
        <end position="256"/>
    </location>
</feature>
<sequence length="635" mass="68759">MLDRDRTSIFHTVAYRDHEHSPRNSVISVVQDDRTKSKSLLASIMIVSACTLSNMVNTANMTGPSIALPTIQRELNVSQVQLVWIVAAYPLSSGCLLLLIGRLADLYGRKKAFILGNLWLIAFTLGCSFANDPLTLSILRGLQGCGASATIPASLGIMAGVFPPSKARSLAFATFAGGSPIGGAFGMALGGAMTQLTKATWRSNFYFSTGLTFLALLLGLFFIDKDMPSEEKDKRTDWIGGFLSISGLVLVIFVLGQGEEAPNTWANPYIIALLIVGVALTVTYAFWQHFLEQVYDGKRVSPYSWIPTPPPLMRVSLWTRSNGRVAVVMVIAFFAYASFLGWSFWILLYYQNFLGLSPVLTMVRLIPMFITGIACNVLVASVVGRVPLVVLMTAGCLITSGAALLFALIDPKAIYWAFGFPSAILAVVGADFVFPSGTIFVAKVSLPHEQSVAGAVFQGMTQLGAALGTAISTIAYNRVLAKQALGLGVSPDDIPQSSRLTSYHAAQWVNFGFGIFSCSLAIIFLRGVGPVGAKPCFNQHKNHHHLPWWKRRHLHNAPPHHAQARSDGSKSPGETSNETWSDKSGAAAGESDSRRHSVEHAPVQEKREMEERKSGDGKKSNDGDTSVEVRDVEEN</sequence>
<evidence type="ECO:0000256" key="4">
    <source>
        <dbReference type="ARBA" id="ARBA00022989"/>
    </source>
</evidence>
<evidence type="ECO:0000256" key="2">
    <source>
        <dbReference type="ARBA" id="ARBA00022448"/>
    </source>
</evidence>
<evidence type="ECO:0000256" key="7">
    <source>
        <dbReference type="SAM" id="Phobius"/>
    </source>
</evidence>
<protein>
    <recommendedName>
        <fullName evidence="8">Major facilitator superfamily (MFS) profile domain-containing protein</fullName>
    </recommendedName>
</protein>
<feature type="transmembrane region" description="Helical" evidence="7">
    <location>
        <begin position="81"/>
        <end position="100"/>
    </location>
</feature>
<evidence type="ECO:0000256" key="5">
    <source>
        <dbReference type="ARBA" id="ARBA00023136"/>
    </source>
</evidence>
<dbReference type="InterPro" id="IPR020846">
    <property type="entry name" value="MFS_dom"/>
</dbReference>
<evidence type="ECO:0000313" key="10">
    <source>
        <dbReference type="Proteomes" id="UP001049176"/>
    </source>
</evidence>
<dbReference type="EMBL" id="CM032185">
    <property type="protein sequence ID" value="KAG7091760.1"/>
    <property type="molecule type" value="Genomic_DNA"/>
</dbReference>
<keyword evidence="4 7" id="KW-1133">Transmembrane helix</keyword>
<proteinExistence type="predicted"/>
<dbReference type="PROSITE" id="PS50850">
    <property type="entry name" value="MFS"/>
    <property type="match status" value="1"/>
</dbReference>
<dbReference type="GO" id="GO:0016020">
    <property type="term" value="C:membrane"/>
    <property type="evidence" value="ECO:0007669"/>
    <property type="project" value="UniProtKB-SubCell"/>
</dbReference>
<accession>A0A9P7US45</accession>
<evidence type="ECO:0000256" key="1">
    <source>
        <dbReference type="ARBA" id="ARBA00004141"/>
    </source>
</evidence>
<gene>
    <name evidence="9" type="ORF">E1B28_008161</name>
</gene>
<dbReference type="GeneID" id="66077237"/>
<dbReference type="RefSeq" id="XP_043008230.1">
    <property type="nucleotide sequence ID" value="XM_043152947.1"/>
</dbReference>
<feature type="transmembrane region" description="Helical" evidence="7">
    <location>
        <begin position="170"/>
        <end position="193"/>
    </location>
</feature>
<keyword evidence="10" id="KW-1185">Reference proteome</keyword>
<evidence type="ECO:0000259" key="8">
    <source>
        <dbReference type="PROSITE" id="PS50850"/>
    </source>
</evidence>
<dbReference type="InterPro" id="IPR005829">
    <property type="entry name" value="Sugar_transporter_CS"/>
</dbReference>
<dbReference type="InterPro" id="IPR036259">
    <property type="entry name" value="MFS_trans_sf"/>
</dbReference>
<reference evidence="9" key="1">
    <citation type="journal article" date="2021" name="Genome Biol. Evol.">
        <title>The assembled and annotated genome of the fairy-ring fungus Marasmius oreades.</title>
        <authorList>
            <person name="Hiltunen M."/>
            <person name="Ament-Velasquez S.L."/>
            <person name="Johannesson H."/>
        </authorList>
    </citation>
    <scope>NUCLEOTIDE SEQUENCE</scope>
    <source>
        <strain evidence="9">03SP1</strain>
    </source>
</reference>
<dbReference type="GO" id="GO:0022857">
    <property type="term" value="F:transmembrane transporter activity"/>
    <property type="evidence" value="ECO:0007669"/>
    <property type="project" value="InterPro"/>
</dbReference>
<organism evidence="9 10">
    <name type="scientific">Marasmius oreades</name>
    <name type="common">fairy-ring Marasmius</name>
    <dbReference type="NCBI Taxonomy" id="181124"/>
    <lineage>
        <taxon>Eukaryota</taxon>
        <taxon>Fungi</taxon>
        <taxon>Dikarya</taxon>
        <taxon>Basidiomycota</taxon>
        <taxon>Agaricomycotina</taxon>
        <taxon>Agaricomycetes</taxon>
        <taxon>Agaricomycetidae</taxon>
        <taxon>Agaricales</taxon>
        <taxon>Marasmiineae</taxon>
        <taxon>Marasmiaceae</taxon>
        <taxon>Marasmius</taxon>
    </lineage>
</organism>
<dbReference type="PANTHER" id="PTHR42718">
    <property type="entry name" value="MAJOR FACILITATOR SUPERFAMILY MULTIDRUG TRANSPORTER MFSC"/>
    <property type="match status" value="1"/>
</dbReference>
<comment type="subcellular location">
    <subcellularLocation>
        <location evidence="1">Membrane</location>
        <topology evidence="1">Multi-pass membrane protein</topology>
    </subcellularLocation>
</comment>
<feature type="transmembrane region" description="Helical" evidence="7">
    <location>
        <begin position="325"/>
        <end position="350"/>
    </location>
</feature>
<evidence type="ECO:0000256" key="3">
    <source>
        <dbReference type="ARBA" id="ARBA00022692"/>
    </source>
</evidence>
<dbReference type="OrthoDB" id="5086884at2759"/>
<dbReference type="Gene3D" id="1.20.1250.20">
    <property type="entry name" value="MFS general substrate transporter like domains"/>
    <property type="match status" value="2"/>
</dbReference>
<feature type="transmembrane region" description="Helical" evidence="7">
    <location>
        <begin position="268"/>
        <end position="287"/>
    </location>
</feature>
<dbReference type="InterPro" id="IPR011701">
    <property type="entry name" value="MFS"/>
</dbReference>
<dbReference type="SUPFAM" id="SSF103473">
    <property type="entry name" value="MFS general substrate transporter"/>
    <property type="match status" value="1"/>
</dbReference>
<feature type="transmembrane region" description="Helical" evidence="7">
    <location>
        <begin position="388"/>
        <end position="409"/>
    </location>
</feature>
<name>A0A9P7US45_9AGAR</name>
<dbReference type="Proteomes" id="UP001049176">
    <property type="component" value="Chromosome 5"/>
</dbReference>
<keyword evidence="5 7" id="KW-0472">Membrane</keyword>
<evidence type="ECO:0000256" key="6">
    <source>
        <dbReference type="SAM" id="MobiDB-lite"/>
    </source>
</evidence>
<feature type="transmembrane region" description="Helical" evidence="7">
    <location>
        <begin position="112"/>
        <end position="131"/>
    </location>
</feature>
<dbReference type="AlphaFoldDB" id="A0A9P7US45"/>
<keyword evidence="2" id="KW-0813">Transport</keyword>
<feature type="transmembrane region" description="Helical" evidence="7">
    <location>
        <begin position="415"/>
        <end position="434"/>
    </location>
</feature>
<evidence type="ECO:0000313" key="9">
    <source>
        <dbReference type="EMBL" id="KAG7091760.1"/>
    </source>
</evidence>
<comment type="caution">
    <text evidence="9">The sequence shown here is derived from an EMBL/GenBank/DDBJ whole genome shotgun (WGS) entry which is preliminary data.</text>
</comment>
<feature type="transmembrane region" description="Helical" evidence="7">
    <location>
        <begin position="40"/>
        <end position="61"/>
    </location>
</feature>
<keyword evidence="3 7" id="KW-0812">Transmembrane</keyword>
<dbReference type="PANTHER" id="PTHR42718:SF9">
    <property type="entry name" value="MAJOR FACILITATOR SUPERFAMILY MULTIDRUG TRANSPORTER MFSC"/>
    <property type="match status" value="1"/>
</dbReference>
<dbReference type="Pfam" id="PF07690">
    <property type="entry name" value="MFS_1"/>
    <property type="match status" value="1"/>
</dbReference>
<feature type="transmembrane region" description="Helical" evidence="7">
    <location>
        <begin position="505"/>
        <end position="525"/>
    </location>
</feature>
<dbReference type="PROSITE" id="PS00216">
    <property type="entry name" value="SUGAR_TRANSPORT_1"/>
    <property type="match status" value="1"/>
</dbReference>
<feature type="transmembrane region" description="Helical" evidence="7">
    <location>
        <begin position="362"/>
        <end position="383"/>
    </location>
</feature>
<feature type="domain" description="Major facilitator superfamily (MFS) profile" evidence="8">
    <location>
        <begin position="43"/>
        <end position="529"/>
    </location>
</feature>
<feature type="region of interest" description="Disordered" evidence="6">
    <location>
        <begin position="557"/>
        <end position="635"/>
    </location>
</feature>
<feature type="transmembrane region" description="Helical" evidence="7">
    <location>
        <begin position="455"/>
        <end position="476"/>
    </location>
</feature>
<feature type="transmembrane region" description="Helical" evidence="7">
    <location>
        <begin position="205"/>
        <end position="223"/>
    </location>
</feature>
<dbReference type="KEGG" id="more:E1B28_008161"/>